<dbReference type="Proteomes" id="UP000054399">
    <property type="component" value="Unassembled WGS sequence"/>
</dbReference>
<comment type="caution">
    <text evidence="8">The sequence shown here is derived from an EMBL/GenBank/DDBJ whole genome shotgun (WGS) entry which is preliminary data.</text>
</comment>
<evidence type="ECO:0000313" key="9">
    <source>
        <dbReference type="Proteomes" id="UP000054399"/>
    </source>
</evidence>
<dbReference type="GeneID" id="91992457"/>
<dbReference type="RefSeq" id="XP_066612002.1">
    <property type="nucleotide sequence ID" value="XM_066760056.1"/>
</dbReference>
<evidence type="ECO:0000256" key="6">
    <source>
        <dbReference type="SAM" id="MobiDB-lite"/>
    </source>
</evidence>
<feature type="domain" description="Hcy-binding" evidence="7">
    <location>
        <begin position="1"/>
        <end position="380"/>
    </location>
</feature>
<dbReference type="PANTHER" id="PTHR46015:SF1">
    <property type="entry name" value="HOMOCYSTEINE S-METHYLTRANSFERASE-LIKE ISOFORM 1"/>
    <property type="match status" value="1"/>
</dbReference>
<keyword evidence="3 5" id="KW-0479">Metal-binding</keyword>
<evidence type="ECO:0000313" key="8">
    <source>
        <dbReference type="EMBL" id="KAL0243635.1"/>
    </source>
</evidence>
<dbReference type="Pfam" id="PF02574">
    <property type="entry name" value="S-methyl_trans"/>
    <property type="match status" value="1"/>
</dbReference>
<keyword evidence="2 5" id="KW-0808">Transferase</keyword>
<evidence type="ECO:0000256" key="5">
    <source>
        <dbReference type="PROSITE-ProRule" id="PRU00333"/>
    </source>
</evidence>
<dbReference type="InterPro" id="IPR003726">
    <property type="entry name" value="HCY_dom"/>
</dbReference>
<gene>
    <name evidence="8" type="ORF">I308_105602</name>
</gene>
<keyword evidence="4 5" id="KW-0862">Zinc</keyword>
<dbReference type="PROSITE" id="PS50970">
    <property type="entry name" value="HCY"/>
    <property type="match status" value="1"/>
</dbReference>
<dbReference type="EMBL" id="ATAM02000010">
    <property type="protein sequence ID" value="KAL0243635.1"/>
    <property type="molecule type" value="Genomic_DNA"/>
</dbReference>
<dbReference type="Gene3D" id="3.20.20.330">
    <property type="entry name" value="Homocysteine-binding-like domain"/>
    <property type="match status" value="1"/>
</dbReference>
<reference evidence="8" key="2">
    <citation type="submission" date="2024-01" db="EMBL/GenBank/DDBJ databases">
        <title>Comparative genomics of Cryptococcus and Kwoniella reveals pathogenesis evolution and contrasting modes of karyotype evolution via chromosome fusion or intercentromeric recombination.</title>
        <authorList>
            <person name="Coelho M.A."/>
            <person name="David-Palma M."/>
            <person name="Shea T."/>
            <person name="Bowers K."/>
            <person name="Mcginley-Smith S."/>
            <person name="Mohammad A.W."/>
            <person name="Gnirke A."/>
            <person name="Yurkov A.M."/>
            <person name="Nowrousian M."/>
            <person name="Sun S."/>
            <person name="Cuomo C.A."/>
            <person name="Heitman J."/>
        </authorList>
    </citation>
    <scope>NUCLEOTIDE SEQUENCE</scope>
    <source>
        <strain evidence="8">IND107</strain>
    </source>
</reference>
<dbReference type="SUPFAM" id="SSF82282">
    <property type="entry name" value="Homocysteine S-methyltransferase"/>
    <property type="match status" value="1"/>
</dbReference>
<feature type="binding site" evidence="5">
    <location>
        <position position="365"/>
    </location>
    <ligand>
        <name>Zn(2+)</name>
        <dbReference type="ChEBI" id="CHEBI:29105"/>
    </ligand>
</feature>
<name>A0ABR3BLG1_9TREE</name>
<keyword evidence="9" id="KW-1185">Reference proteome</keyword>
<accession>A0ABR3BLG1</accession>
<comment type="cofactor">
    <cofactor evidence="5">
        <name>Zn(2+)</name>
        <dbReference type="ChEBI" id="CHEBI:29105"/>
    </cofactor>
</comment>
<feature type="region of interest" description="Disordered" evidence="6">
    <location>
        <begin position="133"/>
        <end position="156"/>
    </location>
</feature>
<evidence type="ECO:0000256" key="3">
    <source>
        <dbReference type="ARBA" id="ARBA00022723"/>
    </source>
</evidence>
<dbReference type="InterPro" id="IPR051486">
    <property type="entry name" value="Hcy_S-methyltransferase"/>
</dbReference>
<keyword evidence="1 5" id="KW-0489">Methyltransferase</keyword>
<dbReference type="InterPro" id="IPR036589">
    <property type="entry name" value="HCY_dom_sf"/>
</dbReference>
<evidence type="ECO:0000259" key="7">
    <source>
        <dbReference type="PROSITE" id="PS50970"/>
    </source>
</evidence>
<organism evidence="8 9">
    <name type="scientific">Cryptococcus tetragattii IND107</name>
    <dbReference type="NCBI Taxonomy" id="1296105"/>
    <lineage>
        <taxon>Eukaryota</taxon>
        <taxon>Fungi</taxon>
        <taxon>Dikarya</taxon>
        <taxon>Basidiomycota</taxon>
        <taxon>Agaricomycotina</taxon>
        <taxon>Tremellomycetes</taxon>
        <taxon>Tremellales</taxon>
        <taxon>Cryptococcaceae</taxon>
        <taxon>Cryptococcus</taxon>
        <taxon>Cryptococcus gattii species complex</taxon>
    </lineage>
</organism>
<reference evidence="8" key="1">
    <citation type="submission" date="2015-01" db="EMBL/GenBank/DDBJ databases">
        <authorList>
            <consortium name="The Broad Institute Genomics Platform"/>
            <person name="Cuomo C."/>
            <person name="Litvintseva A."/>
            <person name="Chen Y."/>
            <person name="Heitman J."/>
            <person name="Sun S."/>
            <person name="Springer D."/>
            <person name="Dromer F."/>
            <person name="Young S."/>
            <person name="Zeng Q."/>
            <person name="Gargeya S."/>
            <person name="Abouelleil A."/>
            <person name="Alvarado L."/>
            <person name="Chapman S.B."/>
            <person name="Gainer-Dewar J."/>
            <person name="Goldberg J."/>
            <person name="Griggs A."/>
            <person name="Gujja S."/>
            <person name="Hansen M."/>
            <person name="Howarth C."/>
            <person name="Imamovic A."/>
            <person name="Larimer J."/>
            <person name="Murphy C."/>
            <person name="Naylor J."/>
            <person name="Pearson M."/>
            <person name="Priest M."/>
            <person name="Roberts A."/>
            <person name="Saif S."/>
            <person name="Shea T."/>
            <person name="Sykes S."/>
            <person name="Wortman J."/>
            <person name="Nusbaum C."/>
            <person name="Birren B."/>
        </authorList>
    </citation>
    <scope>NUCLEOTIDE SEQUENCE</scope>
    <source>
        <strain evidence="8">IND107</strain>
    </source>
</reference>
<evidence type="ECO:0000256" key="1">
    <source>
        <dbReference type="ARBA" id="ARBA00022603"/>
    </source>
</evidence>
<sequence length="384" mass="42317">MSMSSNILVLDGGMGTTLESLGADISSPLWGSEALRTNPDVIRKVHEGYVQAGADLVETATYQLTPQNLCDHLHCSREEAERILCSGVKLVASSITSCSSRNQGHNDKDKGNNGSKVVLSFGPYGSTLQPGQEYGGIYPPPYGPSTSTNAFPPGYNDKEEEAIQALAYHHLDKLEAINQDDAAWREVEWIAFETIPVLHEVRGIRRAMGIMRRKLSALYTRGDNGSLWWDKKFWITSPFPMGQHPQLLPDGSHASIPQVIDALFSGPDPIPNGIGINCANPSYLRSLTSLFTSHLPFEFFGKVEMVIYPDGGQVYDTTNRTWVLAPQSPENSEKWAEVVGGMAKELRGAERDKKRVWKGVVVGGCCKSSFDEIRALRRFVDSQQ</sequence>
<protein>
    <recommendedName>
        <fullName evidence="7">Hcy-binding domain-containing protein</fullName>
    </recommendedName>
</protein>
<evidence type="ECO:0000256" key="4">
    <source>
        <dbReference type="ARBA" id="ARBA00022833"/>
    </source>
</evidence>
<feature type="binding site" evidence="5">
    <location>
        <position position="278"/>
    </location>
    <ligand>
        <name>Zn(2+)</name>
        <dbReference type="ChEBI" id="CHEBI:29105"/>
    </ligand>
</feature>
<feature type="binding site" evidence="5">
    <location>
        <position position="366"/>
    </location>
    <ligand>
        <name>Zn(2+)</name>
        <dbReference type="ChEBI" id="CHEBI:29105"/>
    </ligand>
</feature>
<proteinExistence type="predicted"/>
<dbReference type="PANTHER" id="PTHR46015">
    <property type="entry name" value="ZGC:172121"/>
    <property type="match status" value="1"/>
</dbReference>
<evidence type="ECO:0000256" key="2">
    <source>
        <dbReference type="ARBA" id="ARBA00022679"/>
    </source>
</evidence>